<dbReference type="OrthoDB" id="127107at2"/>
<sequence>MKIRLPEPVRIVSVLGFLTLITVSTPTLEAAEKVDYLKQIKPLLTEKCYSCHSALKQEAELRVETRELMLNGGDSGAALVPGKPDDSLLLYRIMAEGDEQMPPPEEGARLSAKQIELIKTWIEQGAESPAETIPGRPEDHWAFQPPVKAKLPAGNHSNPIDALLGAKQQSQNLTPVAPASRRILLRRVYLDLIGLPPSPEEIAQFVNDTNPKAYEKAVDRLLASPQYGERWGRHWMDIWRYTDWYGLGKQLRYSQKHIWHWRDWIIESLNNDSSYAEMVQDMLAADELKPTDHDALRATGFLARHYYLFNRTTWLDSTLEHTSKAFLGLTMNCAKCHDHKYDPLTHHDYYQMRAIFEPYQVRLDPVPGVTDLEQDGLPRIFDAHNDAKTYVHVRGNEKDPDKSQAMPPATPEIFTFREYKPAPVSLPATAHHPALQEFVIKDQLKAADAKIAAAQSSHQKAEQQLAELEKTARSQVAQTKTPAPSKPFLIDDFAKANTELWELGPGQWAYQDGKLIQTKTGYGRAYLRSKANHPEDFQATFKFKTTGGDKWRSVGLAFDVNGDREKWIYLSAVQPGSKLQVSYKEDAKSIYPSEGRHACEVSLNENYEMEIKVRDRLVNVSLNGEHAIAYTLPLAREAGKIDLLAFDAAAEFDSVKIIPLPADAEMIQGKQPAKPSLEVAQARTRTSAAALQSAKLNKASLESAFAADKATYSDLPEEKQTELKRAAALAARQYELAQAKEKLAQLQEKRQATTKAADQKKLDKEIQTADSKLQAARKAIEEPGEKYTRVRASLKALEGPAETEASRSQPYPTTSTGRRTAFARWVTDRQNPLTARVAVNHIWLRHFGQPLVEDVTDFGLRSKQPLHQDLLDWLAVDFMEHNWSMKHLHRLMVTSQTYQLSSSTRDADPQTLKADSANAYYWRRNTVRMESEVIRDSLLSLAGELDLTLGGPTIDPDKNTDSKRRSLYFTYSRDSQEKFLSMFDAADIFACYRRQESVVPQQALALANSKVSLQMARKITARLRKQAPEANDEEFVKRAYELILCVEPTAEAQSLCLQALGEMQSVLKTSGQKEPLWRSRENLVHALLNHNDFITIR</sequence>
<dbReference type="InterPro" id="IPR022655">
    <property type="entry name" value="DUF1553"/>
</dbReference>
<keyword evidence="1" id="KW-0175">Coiled coil</keyword>
<dbReference type="Proteomes" id="UP000320421">
    <property type="component" value="Chromosome"/>
</dbReference>
<evidence type="ECO:0000259" key="5">
    <source>
        <dbReference type="Pfam" id="PF07635"/>
    </source>
</evidence>
<feature type="region of interest" description="Disordered" evidence="2">
    <location>
        <begin position="796"/>
        <end position="820"/>
    </location>
</feature>
<organism evidence="6 7">
    <name type="scientific">Gimesia chilikensis</name>
    <dbReference type="NCBI Taxonomy" id="2605989"/>
    <lineage>
        <taxon>Bacteria</taxon>
        <taxon>Pseudomonadati</taxon>
        <taxon>Planctomycetota</taxon>
        <taxon>Planctomycetia</taxon>
        <taxon>Planctomycetales</taxon>
        <taxon>Planctomycetaceae</taxon>
        <taxon>Gimesia</taxon>
    </lineage>
</organism>
<name>A0A517PW10_9PLAN</name>
<evidence type="ECO:0000313" key="6">
    <source>
        <dbReference type="EMBL" id="QDT23557.1"/>
    </source>
</evidence>
<feature type="domain" description="DUF1553" evidence="4">
    <location>
        <begin position="818"/>
        <end position="1058"/>
    </location>
</feature>
<dbReference type="EMBL" id="CP036266">
    <property type="protein sequence ID" value="QDT23557.1"/>
    <property type="molecule type" value="Genomic_DNA"/>
</dbReference>
<feature type="domain" description="Cytochrome C Planctomycete-type" evidence="5">
    <location>
        <begin position="48"/>
        <end position="105"/>
    </location>
</feature>
<evidence type="ECO:0000313" key="7">
    <source>
        <dbReference type="Proteomes" id="UP000320421"/>
    </source>
</evidence>
<dbReference type="Pfam" id="PF07583">
    <property type="entry name" value="PSCyt2"/>
    <property type="match status" value="1"/>
</dbReference>
<feature type="coiled-coil region" evidence="1">
    <location>
        <begin position="444"/>
        <end position="478"/>
    </location>
</feature>
<dbReference type="PANTHER" id="PTHR35889:SF3">
    <property type="entry name" value="F-BOX DOMAIN-CONTAINING PROTEIN"/>
    <property type="match status" value="1"/>
</dbReference>
<accession>A0A517PW10</accession>
<evidence type="ECO:0000259" key="3">
    <source>
        <dbReference type="Pfam" id="PF07583"/>
    </source>
</evidence>
<dbReference type="AlphaFoldDB" id="A0A517PW10"/>
<protein>
    <submittedName>
        <fullName evidence="6">Planctomycete cytochrome C</fullName>
    </submittedName>
</protein>
<feature type="domain" description="DUF1549" evidence="3">
    <location>
        <begin position="159"/>
        <end position="359"/>
    </location>
</feature>
<dbReference type="Pfam" id="PF07587">
    <property type="entry name" value="PSD1"/>
    <property type="match status" value="1"/>
</dbReference>
<evidence type="ECO:0000256" key="2">
    <source>
        <dbReference type="SAM" id="MobiDB-lite"/>
    </source>
</evidence>
<evidence type="ECO:0000256" key="1">
    <source>
        <dbReference type="SAM" id="Coils"/>
    </source>
</evidence>
<reference evidence="6 7" key="1">
    <citation type="submission" date="2019-02" db="EMBL/GenBank/DDBJ databases">
        <title>Deep-cultivation of Planctomycetes and their phenomic and genomic characterization uncovers novel biology.</title>
        <authorList>
            <person name="Wiegand S."/>
            <person name="Jogler M."/>
            <person name="Boedeker C."/>
            <person name="Pinto D."/>
            <person name="Vollmers J."/>
            <person name="Rivas-Marin E."/>
            <person name="Kohn T."/>
            <person name="Peeters S.H."/>
            <person name="Heuer A."/>
            <person name="Rast P."/>
            <person name="Oberbeckmann S."/>
            <person name="Bunk B."/>
            <person name="Jeske O."/>
            <person name="Meyerdierks A."/>
            <person name="Storesund J.E."/>
            <person name="Kallscheuer N."/>
            <person name="Luecker S."/>
            <person name="Lage O.M."/>
            <person name="Pohl T."/>
            <person name="Merkel B.J."/>
            <person name="Hornburger P."/>
            <person name="Mueller R.-W."/>
            <person name="Bruemmer F."/>
            <person name="Labrenz M."/>
            <person name="Spormann A.M."/>
            <person name="Op den Camp H."/>
            <person name="Overmann J."/>
            <person name="Amann R."/>
            <person name="Jetten M.S.M."/>
            <person name="Mascher T."/>
            <person name="Medema M.H."/>
            <person name="Devos D.P."/>
            <person name="Kaster A.-K."/>
            <person name="Ovreas L."/>
            <person name="Rohde M."/>
            <person name="Galperin M.Y."/>
            <person name="Jogler C."/>
        </authorList>
    </citation>
    <scope>NUCLEOTIDE SEQUENCE [LARGE SCALE GENOMIC DNA]</scope>
    <source>
        <strain evidence="6 7">HG66A1</strain>
    </source>
</reference>
<proteinExistence type="predicted"/>
<dbReference type="Pfam" id="PF07635">
    <property type="entry name" value="PSCyt1"/>
    <property type="match status" value="1"/>
</dbReference>
<dbReference type="Gene3D" id="2.60.120.560">
    <property type="entry name" value="Exo-inulinase, domain 1"/>
    <property type="match status" value="1"/>
</dbReference>
<feature type="coiled-coil region" evidence="1">
    <location>
        <begin position="729"/>
        <end position="779"/>
    </location>
</feature>
<dbReference type="InterPro" id="IPR011444">
    <property type="entry name" value="DUF1549"/>
</dbReference>
<evidence type="ECO:0000259" key="4">
    <source>
        <dbReference type="Pfam" id="PF07587"/>
    </source>
</evidence>
<feature type="compositionally biased region" description="Polar residues" evidence="2">
    <location>
        <begin position="806"/>
        <end position="818"/>
    </location>
</feature>
<keyword evidence="7" id="KW-1185">Reference proteome</keyword>
<dbReference type="PANTHER" id="PTHR35889">
    <property type="entry name" value="CYCLOINULO-OLIGOSACCHARIDE FRUCTANOTRANSFERASE-RELATED"/>
    <property type="match status" value="1"/>
</dbReference>
<dbReference type="InterPro" id="IPR011429">
    <property type="entry name" value="Cyt_c_Planctomycete-type"/>
</dbReference>
<gene>
    <name evidence="6" type="ORF">HG66A1_53790</name>
</gene>